<name>A0A370PA68_ASPPH</name>
<feature type="region of interest" description="Disordered" evidence="1">
    <location>
        <begin position="375"/>
        <end position="401"/>
    </location>
</feature>
<dbReference type="EMBL" id="KZ851862">
    <property type="protein sequence ID" value="RDK39088.1"/>
    <property type="molecule type" value="Genomic_DNA"/>
</dbReference>
<organism evidence="2 3">
    <name type="scientific">Aspergillus phoenicis ATCC 13157</name>
    <dbReference type="NCBI Taxonomy" id="1353007"/>
    <lineage>
        <taxon>Eukaryota</taxon>
        <taxon>Fungi</taxon>
        <taxon>Dikarya</taxon>
        <taxon>Ascomycota</taxon>
        <taxon>Pezizomycotina</taxon>
        <taxon>Eurotiomycetes</taxon>
        <taxon>Eurotiomycetidae</taxon>
        <taxon>Eurotiales</taxon>
        <taxon>Aspergillaceae</taxon>
        <taxon>Aspergillus</taxon>
    </lineage>
</organism>
<dbReference type="AlphaFoldDB" id="A0A370PA68"/>
<evidence type="ECO:0000256" key="1">
    <source>
        <dbReference type="SAM" id="MobiDB-lite"/>
    </source>
</evidence>
<protein>
    <submittedName>
        <fullName evidence="2">Uncharacterized protein</fullName>
    </submittedName>
</protein>
<reference evidence="2 3" key="1">
    <citation type="submission" date="2018-07" db="EMBL/GenBank/DDBJ databases">
        <title>Section-level genome sequencing of Aspergillus section Nigri to investigate inter- and intra-species variation.</title>
        <authorList>
            <consortium name="DOE Joint Genome Institute"/>
            <person name="Vesth T.C."/>
            <person name="Nybo J.L."/>
            <person name="Theobald S."/>
            <person name="Frisvad J.C."/>
            <person name="Larsen T.O."/>
            <person name="Nielsen K.F."/>
            <person name="Hoof J.B."/>
            <person name="Brandl J."/>
            <person name="Salamov A."/>
            <person name="Riley R."/>
            <person name="Gladden J.M."/>
            <person name="Phatale P."/>
            <person name="Nielsen M.T."/>
            <person name="Lyhne E.K."/>
            <person name="Kogle M.E."/>
            <person name="Strasser K."/>
            <person name="McDonnell E."/>
            <person name="Barry K."/>
            <person name="Clum A."/>
            <person name="Chen C."/>
            <person name="Nolan M."/>
            <person name="Sandor L."/>
            <person name="Kuo A."/>
            <person name="Lipzen A."/>
            <person name="Hainaut M."/>
            <person name="Drula E."/>
            <person name="Tsang A."/>
            <person name="Magnuson J.K."/>
            <person name="Henrissat B."/>
            <person name="Wiebenga A."/>
            <person name="Simmons B.A."/>
            <person name="Makela M.R."/>
            <person name="De vries R.P."/>
            <person name="Grigoriev I.V."/>
            <person name="Mortensen U.H."/>
            <person name="Baker S.E."/>
            <person name="Andersen M.R."/>
        </authorList>
    </citation>
    <scope>NUCLEOTIDE SEQUENCE [LARGE SCALE GENOMIC DNA]</scope>
    <source>
        <strain evidence="2 3">ATCC 13157</strain>
    </source>
</reference>
<proteinExistence type="predicted"/>
<evidence type="ECO:0000313" key="3">
    <source>
        <dbReference type="Proteomes" id="UP000254937"/>
    </source>
</evidence>
<accession>A0A370PA68</accession>
<dbReference type="Proteomes" id="UP000254937">
    <property type="component" value="Unassembled WGS sequence"/>
</dbReference>
<evidence type="ECO:0000313" key="2">
    <source>
        <dbReference type="EMBL" id="RDK39088.1"/>
    </source>
</evidence>
<gene>
    <name evidence="2" type="ORF">M752DRAFT_305659</name>
</gene>
<keyword evidence="3" id="KW-1185">Reference proteome</keyword>
<sequence>MSKEVPAERSSWTGQKYMGIPNYEHPGYGLQTPEEAIFIGDFNILVFWWVLLVKFWSTHGARMSSALTEAMLSALDDPPTSTKRSIRLQAQSGRGKAIGPEPTLPSLKIRASGRCWCGNQTGVITAELGSHTTPFHKVMINGLHNAPKFWIWLGTDALPGRIRTDSALAALMKAPAFVVGCRYVGVYTSVGGTFPAIDPDHGQRQGWAWYQRLFISSHIRPRTNQLELICRGSTLRLTKPTLQNRDQRYFVRTSWCKIYAGACAMDRGFIRQGGHTAFATLGIEFQPTSLDLETAEITKRKGQCKVGASSQADPTIDPDASLVKFWGGASGRASVMEGETRGSRLIAQHGVNDALTLSHSSALCDTGSCRSTVRRESVGSGVTRRHPLQTDSQSPFRIDPPISFGQRASGKHGLTWGGDRLARVSSAEQGYQARGIAVEEPGGEYKQPRSPCQRRLDEYLAVAVLCRTNFILCPNSSAYYFSEFTEYLYSTSSFCDFLFWGPADR</sequence>